<proteinExistence type="inferred from homology"/>
<evidence type="ECO:0000256" key="2">
    <source>
        <dbReference type="ARBA" id="ARBA00009431"/>
    </source>
</evidence>
<evidence type="ECO:0000256" key="3">
    <source>
        <dbReference type="ARBA" id="ARBA00022525"/>
    </source>
</evidence>
<dbReference type="AlphaFoldDB" id="A0ABD1M742"/>
<dbReference type="Gene3D" id="3.40.50.11320">
    <property type="match status" value="1"/>
</dbReference>
<accession>A0ABD1M742</accession>
<keyword evidence="4" id="KW-0121">Carboxypeptidase</keyword>
<evidence type="ECO:0000313" key="6">
    <source>
        <dbReference type="Proteomes" id="UP001603857"/>
    </source>
</evidence>
<dbReference type="PROSITE" id="PS00131">
    <property type="entry name" value="CARBOXYPEPT_SER_SER"/>
    <property type="match status" value="1"/>
</dbReference>
<evidence type="ECO:0000256" key="4">
    <source>
        <dbReference type="RuleBase" id="RU361156"/>
    </source>
</evidence>
<dbReference type="Proteomes" id="UP001603857">
    <property type="component" value="Unassembled WGS sequence"/>
</dbReference>
<sequence>MKNLEEHSSTGSLRHLKIHTLSPLFCGLMEARPGCSSIAFGQSEEIWPFHIKSDSKTLYPNPYSWNRVANILFLDTPVGVGFSYSNNESDLLNNGDKRTAEDNLVFLLKWFERFPQYNGSDFFISGESYAGHYVPQLSQVIVKYNSATKENAINLKGFMVGNALTDDFNDQLGMFEFMWSSGLISDQTYKLLNLLCDLQSVEHPSESCENIWDIADKELGNIDPYSLFTPPCHSNVSQLSQLVRRKHRIGNRANYDPCSEKHSILYFNRPEVQTILHVDPDHKPATWETCSDVVNTNWKDSPRSVLNIYHKLIHVGLRIWMFSGNIDVVIPVTSTRYSINALKLPTVSPWRAYSTWMYINALT</sequence>
<dbReference type="Gene3D" id="3.40.50.1820">
    <property type="entry name" value="alpha/beta hydrolase"/>
    <property type="match status" value="1"/>
</dbReference>
<dbReference type="SUPFAM" id="SSF53474">
    <property type="entry name" value="alpha/beta-Hydrolases"/>
    <property type="match status" value="1"/>
</dbReference>
<dbReference type="PANTHER" id="PTHR11802:SF32">
    <property type="entry name" value="SERINE CARBOXYPEPTIDASE-LIKE 29"/>
    <property type="match status" value="1"/>
</dbReference>
<protein>
    <recommendedName>
        <fullName evidence="4">Carboxypeptidase</fullName>
        <ecNumber evidence="4">3.4.16.-</ecNumber>
    </recommendedName>
</protein>
<dbReference type="Pfam" id="PF00450">
    <property type="entry name" value="Peptidase_S10"/>
    <property type="match status" value="1"/>
</dbReference>
<dbReference type="InterPro" id="IPR001563">
    <property type="entry name" value="Peptidase_S10"/>
</dbReference>
<dbReference type="Gene3D" id="6.10.250.940">
    <property type="match status" value="1"/>
</dbReference>
<dbReference type="PANTHER" id="PTHR11802">
    <property type="entry name" value="SERINE PROTEASE FAMILY S10 SERINE CARBOXYPEPTIDASE"/>
    <property type="match status" value="1"/>
</dbReference>
<keyword evidence="3" id="KW-0964">Secreted</keyword>
<comment type="caution">
    <text evidence="5">The sequence shown here is derived from an EMBL/GenBank/DDBJ whole genome shotgun (WGS) entry which is preliminary data.</text>
</comment>
<dbReference type="InterPro" id="IPR018202">
    <property type="entry name" value="Ser_caboxypep_ser_AS"/>
</dbReference>
<dbReference type="EMBL" id="JBGMDY010000006">
    <property type="protein sequence ID" value="KAL2331599.1"/>
    <property type="molecule type" value="Genomic_DNA"/>
</dbReference>
<reference evidence="5 6" key="1">
    <citation type="submission" date="2024-08" db="EMBL/GenBank/DDBJ databases">
        <title>Insights into the chromosomal genome structure of Flemingia macrophylla.</title>
        <authorList>
            <person name="Ding Y."/>
            <person name="Zhao Y."/>
            <person name="Bi W."/>
            <person name="Wu M."/>
            <person name="Zhao G."/>
            <person name="Gong Y."/>
            <person name="Li W."/>
            <person name="Zhang P."/>
        </authorList>
    </citation>
    <scope>NUCLEOTIDE SEQUENCE [LARGE SCALE GENOMIC DNA]</scope>
    <source>
        <strain evidence="5">DYQJB</strain>
        <tissue evidence="5">Leaf</tissue>
    </source>
</reference>
<dbReference type="PRINTS" id="PR00724">
    <property type="entry name" value="CRBOXYPTASEC"/>
</dbReference>
<keyword evidence="4" id="KW-0645">Protease</keyword>
<dbReference type="EC" id="3.4.16.-" evidence="4"/>
<dbReference type="GO" id="GO:0006508">
    <property type="term" value="P:proteolysis"/>
    <property type="evidence" value="ECO:0007669"/>
    <property type="project" value="UniProtKB-KW"/>
</dbReference>
<dbReference type="GO" id="GO:0005576">
    <property type="term" value="C:extracellular region"/>
    <property type="evidence" value="ECO:0007669"/>
    <property type="project" value="UniProtKB-SubCell"/>
</dbReference>
<organism evidence="5 6">
    <name type="scientific">Flemingia macrophylla</name>
    <dbReference type="NCBI Taxonomy" id="520843"/>
    <lineage>
        <taxon>Eukaryota</taxon>
        <taxon>Viridiplantae</taxon>
        <taxon>Streptophyta</taxon>
        <taxon>Embryophyta</taxon>
        <taxon>Tracheophyta</taxon>
        <taxon>Spermatophyta</taxon>
        <taxon>Magnoliopsida</taxon>
        <taxon>eudicotyledons</taxon>
        <taxon>Gunneridae</taxon>
        <taxon>Pentapetalae</taxon>
        <taxon>rosids</taxon>
        <taxon>fabids</taxon>
        <taxon>Fabales</taxon>
        <taxon>Fabaceae</taxon>
        <taxon>Papilionoideae</taxon>
        <taxon>50 kb inversion clade</taxon>
        <taxon>NPAAA clade</taxon>
        <taxon>indigoferoid/millettioid clade</taxon>
        <taxon>Phaseoleae</taxon>
        <taxon>Flemingia</taxon>
    </lineage>
</organism>
<dbReference type="InterPro" id="IPR029058">
    <property type="entry name" value="AB_hydrolase_fold"/>
</dbReference>
<comment type="subcellular location">
    <subcellularLocation>
        <location evidence="1">Secreted</location>
    </subcellularLocation>
</comment>
<evidence type="ECO:0000313" key="5">
    <source>
        <dbReference type="EMBL" id="KAL2331599.1"/>
    </source>
</evidence>
<evidence type="ECO:0000256" key="1">
    <source>
        <dbReference type="ARBA" id="ARBA00004613"/>
    </source>
</evidence>
<gene>
    <name evidence="5" type="ORF">Fmac_019180</name>
</gene>
<name>A0ABD1M742_9FABA</name>
<keyword evidence="6" id="KW-1185">Reference proteome</keyword>
<keyword evidence="4" id="KW-0378">Hydrolase</keyword>
<comment type="similarity">
    <text evidence="2 4">Belongs to the peptidase S10 family.</text>
</comment>
<dbReference type="GO" id="GO:0004185">
    <property type="term" value="F:serine-type carboxypeptidase activity"/>
    <property type="evidence" value="ECO:0007669"/>
    <property type="project" value="UniProtKB-UniRule"/>
</dbReference>